<dbReference type="Proteomes" id="UP001165160">
    <property type="component" value="Unassembled WGS sequence"/>
</dbReference>
<keyword evidence="3" id="KW-1185">Reference proteome</keyword>
<dbReference type="AlphaFoldDB" id="A0A9W7DK94"/>
<reference evidence="3" key="1">
    <citation type="journal article" date="2023" name="Commun. Biol.">
        <title>Genome analysis of Parmales, the sister group of diatoms, reveals the evolutionary specialization of diatoms from phago-mixotrophs to photoautotrophs.</title>
        <authorList>
            <person name="Ban H."/>
            <person name="Sato S."/>
            <person name="Yoshikawa S."/>
            <person name="Yamada K."/>
            <person name="Nakamura Y."/>
            <person name="Ichinomiya M."/>
            <person name="Sato N."/>
            <person name="Blanc-Mathieu R."/>
            <person name="Endo H."/>
            <person name="Kuwata A."/>
            <person name="Ogata H."/>
        </authorList>
    </citation>
    <scope>NUCLEOTIDE SEQUENCE [LARGE SCALE GENOMIC DNA]</scope>
    <source>
        <strain evidence="3">NIES 3699</strain>
    </source>
</reference>
<accession>A0A9W7DK94</accession>
<sequence>MYSRGFPFRSAVSASVAYGAYSLLSLSIYAPSPSTCSSSCSNNNKNNNDNNHFQKVLTSLYASEKQIRSRWIKDEDNWRKLPARAWPPIQPPASSEESLRKKLNECETSSQTADSTPDSNCATISFNLATCLVFNNLSPSSGLKIYLSTFEKYGHTDSALAAGIVLTEGFHLPSSSSSNPDLKKGSEYILESSKLSNVQGKYELGCLYYTGSAEPFIREDMMKAYEMFREAAEEGHTCSKFMLSDFLFEGVPDVCEPQKGEALQLLYEAGEKGHRFARQRLLEILDENR</sequence>
<dbReference type="InterPro" id="IPR011990">
    <property type="entry name" value="TPR-like_helical_dom_sf"/>
</dbReference>
<evidence type="ECO:0000313" key="2">
    <source>
        <dbReference type="EMBL" id="GMH46579.1"/>
    </source>
</evidence>
<proteinExistence type="predicted"/>
<evidence type="ECO:0000256" key="1">
    <source>
        <dbReference type="SAM" id="MobiDB-lite"/>
    </source>
</evidence>
<evidence type="ECO:0000313" key="3">
    <source>
        <dbReference type="Proteomes" id="UP001165160"/>
    </source>
</evidence>
<name>A0A9W7DK94_9STRA</name>
<organism evidence="2 3">
    <name type="scientific">Triparma verrucosa</name>
    <dbReference type="NCBI Taxonomy" id="1606542"/>
    <lineage>
        <taxon>Eukaryota</taxon>
        <taxon>Sar</taxon>
        <taxon>Stramenopiles</taxon>
        <taxon>Ochrophyta</taxon>
        <taxon>Bolidophyceae</taxon>
        <taxon>Parmales</taxon>
        <taxon>Triparmaceae</taxon>
        <taxon>Triparma</taxon>
    </lineage>
</organism>
<feature type="region of interest" description="Disordered" evidence="1">
    <location>
        <begin position="83"/>
        <end position="117"/>
    </location>
</feature>
<gene>
    <name evidence="2" type="ORF">TrVE_jg516</name>
</gene>
<dbReference type="EMBL" id="BRXX01000548">
    <property type="protein sequence ID" value="GMH46579.1"/>
    <property type="molecule type" value="Genomic_DNA"/>
</dbReference>
<dbReference type="SUPFAM" id="SSF81901">
    <property type="entry name" value="HCP-like"/>
    <property type="match status" value="1"/>
</dbReference>
<feature type="compositionally biased region" description="Polar residues" evidence="1">
    <location>
        <begin position="106"/>
        <end position="117"/>
    </location>
</feature>
<comment type="caution">
    <text evidence="2">The sequence shown here is derived from an EMBL/GenBank/DDBJ whole genome shotgun (WGS) entry which is preliminary data.</text>
</comment>
<dbReference type="Gene3D" id="1.25.40.10">
    <property type="entry name" value="Tetratricopeptide repeat domain"/>
    <property type="match status" value="1"/>
</dbReference>
<protein>
    <submittedName>
        <fullName evidence="2">Uncharacterized protein</fullName>
    </submittedName>
</protein>